<dbReference type="EMBL" id="GL871065">
    <property type="protein sequence ID" value="EGC35273.1"/>
    <property type="molecule type" value="Genomic_DNA"/>
</dbReference>
<dbReference type="STRING" id="5786.F0ZLB2"/>
<dbReference type="OMA" id="CKSIESH"/>
<feature type="non-terminal residue" evidence="1">
    <location>
        <position position="661"/>
    </location>
</feature>
<protein>
    <submittedName>
        <fullName evidence="1">Uncharacterized protein</fullName>
    </submittedName>
</protein>
<name>F0ZLB2_DICPU</name>
<dbReference type="OrthoDB" id="10485394at2759"/>
<dbReference type="SUPFAM" id="SSF52047">
    <property type="entry name" value="RNI-like"/>
    <property type="match status" value="1"/>
</dbReference>
<accession>F0ZLB2</accession>
<sequence>KLSNIIIKKILQYFLIGKYDINEYEGYKLGQLSNQYSMKYKDNNIDKVIRLSLVCKLWAKNIIPSLDYPFYHIIGHETLIPPIIRFGISKELMEFNNQIELEKLSIIVSDIYHKNIIAKAESDSLSLLWRSPPNTRGYAPLCYHLGFLSYGFDDYFRLVINKINETSYFFSNLQHVTIKIDNQDEMAALRKLLFQVATIKSLNITFYSRNSNTIGLVKTEGLCKSIESHPSITRLSLSDYRFRLPFECKNKFKEINFRDIIVLDPTVSQSQTPPLDGNTGSPTIHPQSTNVFADNFDDPMINRKPIEALSKLIENNLESLKRITIRNFSFEKDSDNSNHTLEVENIFKILSNSQILEYLDLRVNEVPYQLIRNLLQQCKSLKVLHIKSNFDNNFNYNNNNNNSNNNITITNNDEDDEIEVVNLNQKDNSNLIEYSFISSKGTRPILPISTTIKYLNAPNLTKPIIQSPIILNNLLSIVHDGSQTKDFNYLIYLIDNTTSLEKLVIKSIKPTPKNQICDINNWSKLFDSISKNTTLNTIHLLECLTLSQEQVDQFIESQHPTITNIKLHNTSFTTSKLLINHTFKFVNIAIDVSDLTNILIKNSTIKQLKITLTDYKISSSTLEILAKALKISKVPCIQLNRSFIFRSPLLLPYFKKFSYPI</sequence>
<feature type="non-terminal residue" evidence="1">
    <location>
        <position position="1"/>
    </location>
</feature>
<evidence type="ECO:0000313" key="1">
    <source>
        <dbReference type="EMBL" id="EGC35273.1"/>
    </source>
</evidence>
<gene>
    <name evidence="1" type="ORF">DICPUDRAFT_15973</name>
</gene>
<dbReference type="RefSeq" id="XP_003288199.1">
    <property type="nucleotide sequence ID" value="XM_003288151.1"/>
</dbReference>
<dbReference type="InParanoid" id="F0ZLB2"/>
<keyword evidence="2" id="KW-1185">Reference proteome</keyword>
<dbReference type="eggNOG" id="ENOG502R9A1">
    <property type="taxonomic scope" value="Eukaryota"/>
</dbReference>
<evidence type="ECO:0000313" key="2">
    <source>
        <dbReference type="Proteomes" id="UP000001064"/>
    </source>
</evidence>
<proteinExistence type="predicted"/>
<dbReference type="AlphaFoldDB" id="F0ZLB2"/>
<dbReference type="FunCoup" id="F0ZLB2">
    <property type="interactions" value="937"/>
</dbReference>
<reference evidence="2" key="1">
    <citation type="journal article" date="2011" name="Genome Biol.">
        <title>Comparative genomics of the social amoebae Dictyostelium discoideum and Dictyostelium purpureum.</title>
        <authorList>
            <consortium name="US DOE Joint Genome Institute (JGI-PGF)"/>
            <person name="Sucgang R."/>
            <person name="Kuo A."/>
            <person name="Tian X."/>
            <person name="Salerno W."/>
            <person name="Parikh A."/>
            <person name="Feasley C.L."/>
            <person name="Dalin E."/>
            <person name="Tu H."/>
            <person name="Huang E."/>
            <person name="Barry K."/>
            <person name="Lindquist E."/>
            <person name="Shapiro H."/>
            <person name="Bruce D."/>
            <person name="Schmutz J."/>
            <person name="Salamov A."/>
            <person name="Fey P."/>
            <person name="Gaudet P."/>
            <person name="Anjard C."/>
            <person name="Babu M.M."/>
            <person name="Basu S."/>
            <person name="Bushmanova Y."/>
            <person name="van der Wel H."/>
            <person name="Katoh-Kurasawa M."/>
            <person name="Dinh C."/>
            <person name="Coutinho P.M."/>
            <person name="Saito T."/>
            <person name="Elias M."/>
            <person name="Schaap P."/>
            <person name="Kay R.R."/>
            <person name="Henrissat B."/>
            <person name="Eichinger L."/>
            <person name="Rivero F."/>
            <person name="Putnam N.H."/>
            <person name="West C.M."/>
            <person name="Loomis W.F."/>
            <person name="Chisholm R.L."/>
            <person name="Shaulsky G."/>
            <person name="Strassmann J.E."/>
            <person name="Queller D.C."/>
            <person name="Kuspa A."/>
            <person name="Grigoriev I.V."/>
        </authorList>
    </citation>
    <scope>NUCLEOTIDE SEQUENCE [LARGE SCALE GENOMIC DNA]</scope>
    <source>
        <strain evidence="2">QSDP1</strain>
    </source>
</reference>
<dbReference type="VEuPathDB" id="AmoebaDB:DICPUDRAFT_15973"/>
<organism evidence="1 2">
    <name type="scientific">Dictyostelium purpureum</name>
    <name type="common">Slime mold</name>
    <dbReference type="NCBI Taxonomy" id="5786"/>
    <lineage>
        <taxon>Eukaryota</taxon>
        <taxon>Amoebozoa</taxon>
        <taxon>Evosea</taxon>
        <taxon>Eumycetozoa</taxon>
        <taxon>Dictyostelia</taxon>
        <taxon>Dictyosteliales</taxon>
        <taxon>Dictyosteliaceae</taxon>
        <taxon>Dictyostelium</taxon>
    </lineage>
</organism>
<dbReference type="KEGG" id="dpp:DICPUDRAFT_15973"/>
<dbReference type="Proteomes" id="UP000001064">
    <property type="component" value="Unassembled WGS sequence"/>
</dbReference>
<dbReference type="GeneID" id="10501616"/>